<gene>
    <name evidence="12" type="ORF">JOF36_006001</name>
</gene>
<dbReference type="PRINTS" id="PR00419">
    <property type="entry name" value="ADXRDTASE"/>
</dbReference>
<keyword evidence="13" id="KW-1185">Reference proteome</keyword>
<comment type="catalytic activity">
    <reaction evidence="10">
        <text>2 reduced [2Fe-2S]-[ferredoxin] + NADP(+) + H(+) = 2 oxidized [2Fe-2S]-[ferredoxin] + NADPH</text>
        <dbReference type="Rhea" id="RHEA:20125"/>
        <dbReference type="Rhea" id="RHEA-COMP:10000"/>
        <dbReference type="Rhea" id="RHEA-COMP:10001"/>
        <dbReference type="ChEBI" id="CHEBI:15378"/>
        <dbReference type="ChEBI" id="CHEBI:33737"/>
        <dbReference type="ChEBI" id="CHEBI:33738"/>
        <dbReference type="ChEBI" id="CHEBI:57783"/>
        <dbReference type="ChEBI" id="CHEBI:58349"/>
        <dbReference type="EC" id="1.18.1.2"/>
    </reaction>
</comment>
<organism evidence="12 13">
    <name type="scientific">Pseudonocardia parietis</name>
    <dbReference type="NCBI Taxonomy" id="570936"/>
    <lineage>
        <taxon>Bacteria</taxon>
        <taxon>Bacillati</taxon>
        <taxon>Actinomycetota</taxon>
        <taxon>Actinomycetes</taxon>
        <taxon>Pseudonocardiales</taxon>
        <taxon>Pseudonocardiaceae</taxon>
        <taxon>Pseudonocardia</taxon>
    </lineage>
</organism>
<feature type="domain" description="4Fe-4S ferredoxin-type" evidence="11">
    <location>
        <begin position="37"/>
        <end position="66"/>
    </location>
</feature>
<comment type="cofactor">
    <cofactor evidence="1">
        <name>FAD</name>
        <dbReference type="ChEBI" id="CHEBI:57692"/>
    </cofactor>
</comment>
<dbReference type="InterPro" id="IPR036188">
    <property type="entry name" value="FAD/NAD-bd_sf"/>
</dbReference>
<sequence>MAFAITQTCCTDASCVAACPVNCIHPTPGEPDFGTTDMLYIDPRACIDCGACADACPVDAVFPVERLTDSLADYAQVNADHYAGKPVAGTLEHESPLFHDWQPPSFARDLPADMAALEVAVVGTGPAGMYAAQDLLLHTSSRVTLVDRLATPGGLVRYGVAPDHPSTKRIGESFARLHSHPRVRMRLGTEAGRDVTADELARQYDAVVWAVGAPAPRDLGLAGEELAGSIAADTVVGWYNGHPDVPRDAVDTTRERVVVVGTGNVAIDVARVLTASPADLGSSSIDPHALAALRSGAISEVVLLGRRGPESVAATAPELRELLGRSDVDVVVDEHDPRIAESLDGPAASEAHGLLRRARREKIDWSVPPPSRRVVLRFHTTPDRIEGTVAVQGVHTADGAEIPAGLVVRAVGHRGRPVPGLPFDDGPGVVPNEAGRVDGRPGHYVVGWIKRGPSGGIGTNRTCAAETIGSLLDDAVAGRLPARRRKPSPLRAVAGLLRRH</sequence>
<dbReference type="PROSITE" id="PS00198">
    <property type="entry name" value="4FE4S_FER_1"/>
    <property type="match status" value="1"/>
</dbReference>
<keyword evidence="7 12" id="KW-0560">Oxidoreductase</keyword>
<dbReference type="PANTHER" id="PTHR48467">
    <property type="entry name" value="GLUTAMATE SYNTHASE 1 [NADH], CHLOROPLASTIC-LIKE"/>
    <property type="match status" value="1"/>
</dbReference>
<evidence type="ECO:0000256" key="5">
    <source>
        <dbReference type="ARBA" id="ARBA00022827"/>
    </source>
</evidence>
<dbReference type="EC" id="1.18.1.2" evidence="2"/>
<keyword evidence="8" id="KW-0408">Iron</keyword>
<accession>A0ABS4W277</accession>
<dbReference type="PROSITE" id="PS51379">
    <property type="entry name" value="4FE4S_FER_2"/>
    <property type="match status" value="1"/>
</dbReference>
<dbReference type="SUPFAM" id="SSF54862">
    <property type="entry name" value="4Fe-4S ferredoxins"/>
    <property type="match status" value="1"/>
</dbReference>
<keyword evidence="6" id="KW-0521">NADP</keyword>
<dbReference type="InterPro" id="IPR023753">
    <property type="entry name" value="FAD/NAD-binding_dom"/>
</dbReference>
<evidence type="ECO:0000256" key="9">
    <source>
        <dbReference type="ARBA" id="ARBA00023014"/>
    </source>
</evidence>
<evidence type="ECO:0000256" key="3">
    <source>
        <dbReference type="ARBA" id="ARBA00022630"/>
    </source>
</evidence>
<dbReference type="SUPFAM" id="SSF51971">
    <property type="entry name" value="Nucleotide-binding domain"/>
    <property type="match status" value="1"/>
</dbReference>
<dbReference type="Proteomes" id="UP001519295">
    <property type="component" value="Unassembled WGS sequence"/>
</dbReference>
<dbReference type="Gene3D" id="3.40.50.720">
    <property type="entry name" value="NAD(P)-binding Rossmann-like Domain"/>
    <property type="match status" value="1"/>
</dbReference>
<evidence type="ECO:0000313" key="12">
    <source>
        <dbReference type="EMBL" id="MBP2370305.1"/>
    </source>
</evidence>
<evidence type="ECO:0000256" key="2">
    <source>
        <dbReference type="ARBA" id="ARBA00013223"/>
    </source>
</evidence>
<dbReference type="CDD" id="cd04410">
    <property type="entry name" value="DMSOR_beta-like"/>
    <property type="match status" value="1"/>
</dbReference>
<keyword evidence="4" id="KW-0479">Metal-binding</keyword>
<evidence type="ECO:0000313" key="13">
    <source>
        <dbReference type="Proteomes" id="UP001519295"/>
    </source>
</evidence>
<dbReference type="GO" id="GO:0004324">
    <property type="term" value="F:ferredoxin-NADP+ reductase activity"/>
    <property type="evidence" value="ECO:0007669"/>
    <property type="project" value="UniProtKB-EC"/>
</dbReference>
<keyword evidence="5" id="KW-0274">FAD</keyword>
<proteinExistence type="predicted"/>
<dbReference type="PANTHER" id="PTHR48467:SF1">
    <property type="entry name" value="GLUTAMATE SYNTHASE 1 [NADH], CHLOROPLASTIC-LIKE"/>
    <property type="match status" value="1"/>
</dbReference>
<evidence type="ECO:0000256" key="10">
    <source>
        <dbReference type="ARBA" id="ARBA00047776"/>
    </source>
</evidence>
<dbReference type="InterPro" id="IPR055275">
    <property type="entry name" value="Ferredox_Rdtase"/>
</dbReference>
<evidence type="ECO:0000256" key="1">
    <source>
        <dbReference type="ARBA" id="ARBA00001974"/>
    </source>
</evidence>
<evidence type="ECO:0000256" key="7">
    <source>
        <dbReference type="ARBA" id="ARBA00023002"/>
    </source>
</evidence>
<dbReference type="EMBL" id="JAGINU010000001">
    <property type="protein sequence ID" value="MBP2370305.1"/>
    <property type="molecule type" value="Genomic_DNA"/>
</dbReference>
<dbReference type="Gene3D" id="3.30.70.20">
    <property type="match status" value="1"/>
</dbReference>
<comment type="caution">
    <text evidence="12">The sequence shown here is derived from an EMBL/GenBank/DDBJ whole genome shotgun (WGS) entry which is preliminary data.</text>
</comment>
<dbReference type="Gene3D" id="3.50.50.60">
    <property type="entry name" value="FAD/NAD(P)-binding domain"/>
    <property type="match status" value="1"/>
</dbReference>
<name>A0ABS4W277_9PSEU</name>
<protein>
    <recommendedName>
        <fullName evidence="2">ferredoxin--NADP(+) reductase</fullName>
        <ecNumber evidence="2">1.18.1.2</ecNumber>
    </recommendedName>
</protein>
<evidence type="ECO:0000259" key="11">
    <source>
        <dbReference type="PROSITE" id="PS51379"/>
    </source>
</evidence>
<dbReference type="InterPro" id="IPR017900">
    <property type="entry name" value="4Fe4S_Fe_S_CS"/>
</dbReference>
<reference evidence="12 13" key="1">
    <citation type="submission" date="2021-03" db="EMBL/GenBank/DDBJ databases">
        <title>Sequencing the genomes of 1000 actinobacteria strains.</title>
        <authorList>
            <person name="Klenk H.-P."/>
        </authorList>
    </citation>
    <scope>NUCLEOTIDE SEQUENCE [LARGE SCALE GENOMIC DNA]</scope>
    <source>
        <strain evidence="12 13">DSM 45256</strain>
    </source>
</reference>
<evidence type="ECO:0000256" key="8">
    <source>
        <dbReference type="ARBA" id="ARBA00023004"/>
    </source>
</evidence>
<keyword evidence="3" id="KW-0285">Flavoprotein</keyword>
<dbReference type="RefSeq" id="WP_210033439.1">
    <property type="nucleotide sequence ID" value="NZ_JAGINU010000001.1"/>
</dbReference>
<dbReference type="Pfam" id="PF00037">
    <property type="entry name" value="Fer4"/>
    <property type="match status" value="1"/>
</dbReference>
<dbReference type="InterPro" id="IPR017896">
    <property type="entry name" value="4Fe4S_Fe-S-bd"/>
</dbReference>
<keyword evidence="9" id="KW-0411">Iron-sulfur</keyword>
<evidence type="ECO:0000256" key="4">
    <source>
        <dbReference type="ARBA" id="ARBA00022723"/>
    </source>
</evidence>
<evidence type="ECO:0000256" key="6">
    <source>
        <dbReference type="ARBA" id="ARBA00022857"/>
    </source>
</evidence>
<dbReference type="Pfam" id="PF07992">
    <property type="entry name" value="Pyr_redox_2"/>
    <property type="match status" value="1"/>
</dbReference>